<dbReference type="GO" id="GO:0006567">
    <property type="term" value="P:L-threonine catabolic process"/>
    <property type="evidence" value="ECO:0007669"/>
    <property type="project" value="TreeGrafter"/>
</dbReference>
<dbReference type="InterPro" id="IPR000634">
    <property type="entry name" value="Ser/Thr_deHydtase_PyrdxlP-BS"/>
</dbReference>
<keyword evidence="7" id="KW-1185">Reference proteome</keyword>
<dbReference type="PANTHER" id="PTHR48078">
    <property type="entry name" value="THREONINE DEHYDRATASE, MITOCHONDRIAL-RELATED"/>
    <property type="match status" value="1"/>
</dbReference>
<dbReference type="InterPro" id="IPR001926">
    <property type="entry name" value="TrpB-like_PALP"/>
</dbReference>
<gene>
    <name evidence="6" type="ORF">BED41_12420</name>
</gene>
<dbReference type="GeneID" id="83058650"/>
<protein>
    <submittedName>
        <fullName evidence="6">Serine/threonine dehydratase</fullName>
    </submittedName>
</protein>
<accession>A0A1B2I763</accession>
<dbReference type="GO" id="GO:0030170">
    <property type="term" value="F:pyridoxal phosphate binding"/>
    <property type="evidence" value="ECO:0007669"/>
    <property type="project" value="InterPro"/>
</dbReference>
<dbReference type="GO" id="GO:0004794">
    <property type="term" value="F:threonine deaminase activity"/>
    <property type="evidence" value="ECO:0007669"/>
    <property type="project" value="TreeGrafter"/>
</dbReference>
<dbReference type="GO" id="GO:0009097">
    <property type="term" value="P:isoleucine biosynthetic process"/>
    <property type="evidence" value="ECO:0007669"/>
    <property type="project" value="TreeGrafter"/>
</dbReference>
<evidence type="ECO:0000256" key="1">
    <source>
        <dbReference type="ARBA" id="ARBA00001933"/>
    </source>
</evidence>
<dbReference type="InterPro" id="IPR036052">
    <property type="entry name" value="TrpB-like_PALP_sf"/>
</dbReference>
<evidence type="ECO:0000313" key="7">
    <source>
        <dbReference type="Proteomes" id="UP000093044"/>
    </source>
</evidence>
<comment type="similarity">
    <text evidence="2">Belongs to the serine/threonine dehydratase family.</text>
</comment>
<evidence type="ECO:0000256" key="4">
    <source>
        <dbReference type="ARBA" id="ARBA00023239"/>
    </source>
</evidence>
<comment type="cofactor">
    <cofactor evidence="1">
        <name>pyridoxal 5'-phosphate</name>
        <dbReference type="ChEBI" id="CHEBI:597326"/>
    </cofactor>
</comment>
<dbReference type="GO" id="GO:0003941">
    <property type="term" value="F:L-serine ammonia-lyase activity"/>
    <property type="evidence" value="ECO:0007669"/>
    <property type="project" value="TreeGrafter"/>
</dbReference>
<evidence type="ECO:0000259" key="5">
    <source>
        <dbReference type="Pfam" id="PF00291"/>
    </source>
</evidence>
<dbReference type="CDD" id="cd01562">
    <property type="entry name" value="Thr-dehyd"/>
    <property type="match status" value="1"/>
</dbReference>
<dbReference type="EMBL" id="CP016757">
    <property type="protein sequence ID" value="ANZ45818.1"/>
    <property type="molecule type" value="Genomic_DNA"/>
</dbReference>
<sequence>MQFTVSQIKEARERIAPYITETPLIRLGNLDQYLGCRVYAKLESMQRTGSFKLRGAVNKLLSLSAEQLGRGVVAASSGNHGKALAYAAGLLGAKCTVVMPRTAPQNKIEAIGKLGAEVVLCETSERFRIAEDICRERGGTMAPPYDDYEIMAGQGTAGLEILEQEPDLDCVISPVSGGGLIGGLSTALKAVSEGRIRVVGAEPDILPRYSESLAAGERVTVPQRRSLADALASQTPGVRNFPVVQANVEGIVRVSEEYIKKGMKLLLTEGKLLAEPASCIGAAALLEGRISVREDEKVCLLISGGNVGLEQLEILRDVSI</sequence>
<dbReference type="KEGG" id="cpor:BED41_12420"/>
<dbReference type="PROSITE" id="PS00165">
    <property type="entry name" value="DEHYDRATASE_SER_THR"/>
    <property type="match status" value="1"/>
</dbReference>
<dbReference type="Proteomes" id="UP000093044">
    <property type="component" value="Chromosome"/>
</dbReference>
<keyword evidence="4" id="KW-0456">Lyase</keyword>
<name>A0A1B2I763_9BACT</name>
<dbReference type="PANTHER" id="PTHR48078:SF6">
    <property type="entry name" value="L-THREONINE DEHYDRATASE CATABOLIC TDCB"/>
    <property type="match status" value="1"/>
</dbReference>
<dbReference type="GO" id="GO:0006565">
    <property type="term" value="P:L-serine catabolic process"/>
    <property type="evidence" value="ECO:0007669"/>
    <property type="project" value="TreeGrafter"/>
</dbReference>
<reference evidence="6" key="1">
    <citation type="submission" date="2016-08" db="EMBL/GenBank/DDBJ databases">
        <title>Complete genome of Cloacibacillus porcorum.</title>
        <authorList>
            <person name="Looft T."/>
            <person name="Bayles D.O."/>
            <person name="Alt D.P."/>
        </authorList>
    </citation>
    <scope>NUCLEOTIDE SEQUENCE [LARGE SCALE GENOMIC DNA]</scope>
    <source>
        <strain evidence="6">CL-84</strain>
    </source>
</reference>
<dbReference type="AlphaFoldDB" id="A0A1B2I763"/>
<evidence type="ECO:0000313" key="6">
    <source>
        <dbReference type="EMBL" id="ANZ45818.1"/>
    </source>
</evidence>
<dbReference type="RefSeq" id="WP_066746827.1">
    <property type="nucleotide sequence ID" value="NZ_CP016757.1"/>
</dbReference>
<dbReference type="FunFam" id="3.40.50.1100:FF:000005">
    <property type="entry name" value="Threonine dehydratase catabolic"/>
    <property type="match status" value="1"/>
</dbReference>
<dbReference type="InterPro" id="IPR050147">
    <property type="entry name" value="Ser/Thr_Dehydratase"/>
</dbReference>
<dbReference type="Pfam" id="PF00291">
    <property type="entry name" value="PALP"/>
    <property type="match status" value="1"/>
</dbReference>
<keyword evidence="3" id="KW-0663">Pyridoxal phosphate</keyword>
<dbReference type="SUPFAM" id="SSF53686">
    <property type="entry name" value="Tryptophan synthase beta subunit-like PLP-dependent enzymes"/>
    <property type="match status" value="1"/>
</dbReference>
<proteinExistence type="inferred from homology"/>
<organism evidence="6 7">
    <name type="scientific">Cloacibacillus porcorum</name>
    <dbReference type="NCBI Taxonomy" id="1197717"/>
    <lineage>
        <taxon>Bacteria</taxon>
        <taxon>Thermotogati</taxon>
        <taxon>Synergistota</taxon>
        <taxon>Synergistia</taxon>
        <taxon>Synergistales</taxon>
        <taxon>Synergistaceae</taxon>
        <taxon>Cloacibacillus</taxon>
    </lineage>
</organism>
<evidence type="ECO:0000256" key="3">
    <source>
        <dbReference type="ARBA" id="ARBA00022898"/>
    </source>
</evidence>
<evidence type="ECO:0000256" key="2">
    <source>
        <dbReference type="ARBA" id="ARBA00010869"/>
    </source>
</evidence>
<feature type="domain" description="Tryptophan synthase beta chain-like PALP" evidence="5">
    <location>
        <begin position="16"/>
        <end position="304"/>
    </location>
</feature>
<dbReference type="OrthoDB" id="9811476at2"/>
<dbReference type="STRING" id="1197717.BED41_12420"/>
<dbReference type="Gene3D" id="3.40.50.1100">
    <property type="match status" value="2"/>
</dbReference>